<proteinExistence type="predicted"/>
<protein>
    <submittedName>
        <fullName evidence="1">Uncharacterized protein</fullName>
    </submittedName>
</protein>
<sequence>SRNKASFIAAVIFFNIKNPSKSAVL</sequence>
<feature type="non-terminal residue" evidence="1">
    <location>
        <position position="25"/>
    </location>
</feature>
<gene>
    <name evidence="1" type="ORF">PENNAL_c0756G02386</name>
</gene>
<name>A0A1V6UNG4_PENNA</name>
<reference evidence="2" key="1">
    <citation type="journal article" date="2017" name="Nat. Microbiol.">
        <title>Global analysis of biosynthetic gene clusters reveals vast potential of secondary metabolite production in Penicillium species.</title>
        <authorList>
            <person name="Nielsen J.C."/>
            <person name="Grijseels S."/>
            <person name="Prigent S."/>
            <person name="Ji B."/>
            <person name="Dainat J."/>
            <person name="Nielsen K.F."/>
            <person name="Frisvad J.C."/>
            <person name="Workman M."/>
            <person name="Nielsen J."/>
        </authorList>
    </citation>
    <scope>NUCLEOTIDE SEQUENCE [LARGE SCALE GENOMIC DNA]</scope>
    <source>
        <strain evidence="2">IBT 13039</strain>
    </source>
</reference>
<accession>A0A1V6UNG4</accession>
<organism evidence="1 2">
    <name type="scientific">Penicillium nalgiovense</name>
    <dbReference type="NCBI Taxonomy" id="60175"/>
    <lineage>
        <taxon>Eukaryota</taxon>
        <taxon>Fungi</taxon>
        <taxon>Dikarya</taxon>
        <taxon>Ascomycota</taxon>
        <taxon>Pezizomycotina</taxon>
        <taxon>Eurotiomycetes</taxon>
        <taxon>Eurotiomycetidae</taxon>
        <taxon>Eurotiales</taxon>
        <taxon>Aspergillaceae</taxon>
        <taxon>Penicillium</taxon>
    </lineage>
</organism>
<dbReference type="Proteomes" id="UP000191691">
    <property type="component" value="Unassembled WGS sequence"/>
</dbReference>
<feature type="non-terminal residue" evidence="1">
    <location>
        <position position="1"/>
    </location>
</feature>
<dbReference type="EMBL" id="MOOB01000756">
    <property type="protein sequence ID" value="OQE39759.1"/>
    <property type="molecule type" value="Genomic_DNA"/>
</dbReference>
<evidence type="ECO:0000313" key="2">
    <source>
        <dbReference type="Proteomes" id="UP000191691"/>
    </source>
</evidence>
<comment type="caution">
    <text evidence="1">The sequence shown here is derived from an EMBL/GenBank/DDBJ whole genome shotgun (WGS) entry which is preliminary data.</text>
</comment>
<dbReference type="AlphaFoldDB" id="A0A1V6UNG4"/>
<keyword evidence="2" id="KW-1185">Reference proteome</keyword>
<evidence type="ECO:0000313" key="1">
    <source>
        <dbReference type="EMBL" id="OQE39759.1"/>
    </source>
</evidence>